<dbReference type="AlphaFoldDB" id="A0A0G0YTF9"/>
<name>A0A0G0YTF9_9BACT</name>
<evidence type="ECO:0008006" key="3">
    <source>
        <dbReference type="Google" id="ProtNLM"/>
    </source>
</evidence>
<organism evidence="1 2">
    <name type="scientific">Candidatus Daviesbacteria bacterium GW2011_GWB1_41_5</name>
    <dbReference type="NCBI Taxonomy" id="1618429"/>
    <lineage>
        <taxon>Bacteria</taxon>
        <taxon>Candidatus Daviesiibacteriota</taxon>
    </lineage>
</organism>
<dbReference type="Proteomes" id="UP000034753">
    <property type="component" value="Unassembled WGS sequence"/>
</dbReference>
<accession>A0A0G0YTF9</accession>
<comment type="caution">
    <text evidence="1">The sequence shown here is derived from an EMBL/GenBank/DDBJ whole genome shotgun (WGS) entry which is preliminary data.</text>
</comment>
<sequence length="64" mass="7074">MALTLLVFSGLLVLNFFTNETVSYLDAKVDVSVYFKNSAKEDQVLKVKNDLEGVATVAKVNYLS</sequence>
<evidence type="ECO:0000313" key="2">
    <source>
        <dbReference type="Proteomes" id="UP000034753"/>
    </source>
</evidence>
<evidence type="ECO:0000313" key="1">
    <source>
        <dbReference type="EMBL" id="KKS12931.1"/>
    </source>
</evidence>
<dbReference type="EMBL" id="LCBN01000037">
    <property type="protein sequence ID" value="KKS12931.1"/>
    <property type="molecule type" value="Genomic_DNA"/>
</dbReference>
<gene>
    <name evidence="1" type="ORF">UU67_C0037G0008</name>
</gene>
<feature type="non-terminal residue" evidence="1">
    <location>
        <position position="64"/>
    </location>
</feature>
<protein>
    <recommendedName>
        <fullName evidence="3">Cell division protein FtsX</fullName>
    </recommendedName>
</protein>
<proteinExistence type="predicted"/>
<reference evidence="1 2" key="1">
    <citation type="journal article" date="2015" name="Nature">
        <title>rRNA introns, odd ribosomes, and small enigmatic genomes across a large radiation of phyla.</title>
        <authorList>
            <person name="Brown C.T."/>
            <person name="Hug L.A."/>
            <person name="Thomas B.C."/>
            <person name="Sharon I."/>
            <person name="Castelle C.J."/>
            <person name="Singh A."/>
            <person name="Wilkins M.J."/>
            <person name="Williams K.H."/>
            <person name="Banfield J.F."/>
        </authorList>
    </citation>
    <scope>NUCLEOTIDE SEQUENCE [LARGE SCALE GENOMIC DNA]</scope>
</reference>